<feature type="compositionally biased region" description="Low complexity" evidence="1">
    <location>
        <begin position="275"/>
        <end position="288"/>
    </location>
</feature>
<reference evidence="2 3" key="1">
    <citation type="submission" date="2014-07" db="EMBL/GenBank/DDBJ databases">
        <title>Expanding our view of genomic diversity in Candidatus Accumulibacter clades.</title>
        <authorList>
            <person name="Skennerton C.T."/>
            <person name="Barr J.J."/>
            <person name="Slater F.R."/>
            <person name="Bond P.L."/>
            <person name="Tyson G.W."/>
        </authorList>
    </citation>
    <scope>NUCLEOTIDE SEQUENCE [LARGE SCALE GENOMIC DNA]</scope>
    <source>
        <strain evidence="3">SK-01</strain>
    </source>
</reference>
<dbReference type="EMBL" id="JDSS02000007">
    <property type="protein sequence ID" value="KFB69809.1"/>
    <property type="molecule type" value="Genomic_DNA"/>
</dbReference>
<evidence type="ECO:0000256" key="1">
    <source>
        <dbReference type="SAM" id="MobiDB-lite"/>
    </source>
</evidence>
<evidence type="ECO:0000313" key="3">
    <source>
        <dbReference type="Proteomes" id="UP000019812"/>
    </source>
</evidence>
<feature type="compositionally biased region" description="Basic residues" evidence="1">
    <location>
        <begin position="133"/>
        <end position="179"/>
    </location>
</feature>
<feature type="compositionally biased region" description="Basic and acidic residues" evidence="1">
    <location>
        <begin position="15"/>
        <end position="72"/>
    </location>
</feature>
<evidence type="ECO:0000313" key="2">
    <source>
        <dbReference type="EMBL" id="KFB69809.1"/>
    </source>
</evidence>
<dbReference type="Proteomes" id="UP000019812">
    <property type="component" value="Unassembled WGS sequence"/>
</dbReference>
<gene>
    <name evidence="2" type="ORF">CAPSK01_000522</name>
</gene>
<name>A0A084Y515_9PROT</name>
<feature type="compositionally biased region" description="Basic and acidic residues" evidence="1">
    <location>
        <begin position="230"/>
        <end position="244"/>
    </location>
</feature>
<proteinExistence type="predicted"/>
<protein>
    <submittedName>
        <fullName evidence="2">Uncharacterized protein</fullName>
    </submittedName>
</protein>
<feature type="compositionally biased region" description="Basic residues" evidence="1">
    <location>
        <begin position="328"/>
        <end position="340"/>
    </location>
</feature>
<feature type="region of interest" description="Disordered" evidence="1">
    <location>
        <begin position="126"/>
        <end position="244"/>
    </location>
</feature>
<sequence>MVRAERLARPRSRRPGAELHRSRAGRDHSEEDRAQAATDGRHLRERARGDHDHRCGGDHSRRQSDLHRDHRLSPGGSAGPAGQPAAIGSPGSGSLFRDVARVERAGTLAGRVVEPAQERRDVRCGAHHQCDRRARRRRSPVRRTVFRHHPAARASRRLRRRGRPRPARPARSAPRRRPRAFAPGAGRRRTRAPLPAASEHADRRGGRRRGAAPLAAPGARPADAGGLSAGDRRPPAGRRAERLGVRLGAVADRSLAGARTRSAGQRQRAGGGPAAGRFRGAAGRASGGLFRHGGPTSRYRAAGGRRAGQGRALRRGDRRLYRAGSRLRDRRFRHRPGLAG</sequence>
<feature type="region of interest" description="Disordered" evidence="1">
    <location>
        <begin position="1"/>
        <end position="94"/>
    </location>
</feature>
<feature type="compositionally biased region" description="Low complexity" evidence="1">
    <location>
        <begin position="211"/>
        <end position="226"/>
    </location>
</feature>
<comment type="caution">
    <text evidence="2">The sequence shown here is derived from an EMBL/GenBank/DDBJ whole genome shotgun (WGS) entry which is preliminary data.</text>
</comment>
<feature type="region of interest" description="Disordered" evidence="1">
    <location>
        <begin position="256"/>
        <end position="340"/>
    </location>
</feature>
<accession>A0A084Y515</accession>
<feature type="compositionally biased region" description="Low complexity" evidence="1">
    <location>
        <begin position="80"/>
        <end position="94"/>
    </location>
</feature>
<dbReference type="AlphaFoldDB" id="A0A084Y515"/>
<feature type="compositionally biased region" description="Low complexity" evidence="1">
    <location>
        <begin position="256"/>
        <end position="268"/>
    </location>
</feature>
<organism evidence="2 3">
    <name type="scientific">Candidatus Accumulibacter vicinus</name>
    <dbReference type="NCBI Taxonomy" id="2954382"/>
    <lineage>
        <taxon>Bacteria</taxon>
        <taxon>Pseudomonadati</taxon>
        <taxon>Pseudomonadota</taxon>
        <taxon>Betaproteobacteria</taxon>
        <taxon>Candidatus Accumulibacter</taxon>
    </lineage>
</organism>